<dbReference type="Pfam" id="PF07859">
    <property type="entry name" value="Abhydrolase_3"/>
    <property type="match status" value="1"/>
</dbReference>
<comment type="caution">
    <text evidence="3">The sequence shown here is derived from an EMBL/GenBank/DDBJ whole genome shotgun (WGS) entry which is preliminary data.</text>
</comment>
<name>A0ABQ5U786_9PROT</name>
<dbReference type="SUPFAM" id="SSF53474">
    <property type="entry name" value="alpha/beta-Hydrolases"/>
    <property type="match status" value="1"/>
</dbReference>
<dbReference type="RefSeq" id="WP_169561882.1">
    <property type="nucleotide sequence ID" value="NZ_BSNF01000010.1"/>
</dbReference>
<evidence type="ECO:0000313" key="3">
    <source>
        <dbReference type="EMBL" id="GLQ07999.1"/>
    </source>
</evidence>
<dbReference type="InterPro" id="IPR013094">
    <property type="entry name" value="AB_hydrolase_3"/>
</dbReference>
<dbReference type="Gene3D" id="3.40.50.1820">
    <property type="entry name" value="alpha/beta hydrolase"/>
    <property type="match status" value="1"/>
</dbReference>
<feature type="domain" description="Alpha/beta hydrolase fold-3" evidence="2">
    <location>
        <begin position="80"/>
        <end position="286"/>
    </location>
</feature>
<dbReference type="EMBL" id="BSNF01000010">
    <property type="protein sequence ID" value="GLQ07999.1"/>
    <property type="molecule type" value="Genomic_DNA"/>
</dbReference>
<evidence type="ECO:0000313" key="4">
    <source>
        <dbReference type="Proteomes" id="UP001161409"/>
    </source>
</evidence>
<dbReference type="PANTHER" id="PTHR48081:SF8">
    <property type="entry name" value="ALPHA_BETA HYDROLASE FOLD-3 DOMAIN-CONTAINING PROTEIN-RELATED"/>
    <property type="match status" value="1"/>
</dbReference>
<organism evidence="3 4">
    <name type="scientific">Sneathiella chinensis</name>
    <dbReference type="NCBI Taxonomy" id="349750"/>
    <lineage>
        <taxon>Bacteria</taxon>
        <taxon>Pseudomonadati</taxon>
        <taxon>Pseudomonadota</taxon>
        <taxon>Alphaproteobacteria</taxon>
        <taxon>Sneathiellales</taxon>
        <taxon>Sneathiellaceae</taxon>
        <taxon>Sneathiella</taxon>
    </lineage>
</organism>
<dbReference type="InterPro" id="IPR029058">
    <property type="entry name" value="AB_hydrolase_fold"/>
</dbReference>
<accession>A0ABQ5U786</accession>
<dbReference type="InterPro" id="IPR050300">
    <property type="entry name" value="GDXG_lipolytic_enzyme"/>
</dbReference>
<proteinExistence type="predicted"/>
<evidence type="ECO:0000259" key="2">
    <source>
        <dbReference type="Pfam" id="PF07859"/>
    </source>
</evidence>
<keyword evidence="1" id="KW-0378">Hydrolase</keyword>
<keyword evidence="4" id="KW-1185">Reference proteome</keyword>
<sequence length="313" mass="33576">MALDPQAQWVLDKAEEAGLPKLEDLSAEDAKAAYEVRAKTLALKNVSIAGSLDLEIPGRDGSIPVRIYQPITHPEGLPVLIYYHGGGWVIGSPDSHDALCRQISNLGKMIVVSVDYRMGPAHKFPAAVHDAIDAFDWTLGNIAGYGGDPDRVAVGGDSAGGNLSAVVALTKAQEEGPAPLFQWLIYPATNMIMDTPSHQDFNEGYFLTGDLMNWFQNHYLGQPSDREDWRASPLLAPSLEGVAPALIQTAGFDPLRDEGAAYASRLKDAGIAVHYTDYEGMIHGFINLGGVVDAAHTAIDEGIAALNRVFNPS</sequence>
<gene>
    <name evidence="3" type="ORF">GCM10007924_32210</name>
</gene>
<protein>
    <submittedName>
        <fullName evidence="3">Acetylhydrolase</fullName>
    </submittedName>
</protein>
<reference evidence="3" key="2">
    <citation type="submission" date="2023-01" db="EMBL/GenBank/DDBJ databases">
        <title>Draft genome sequence of Sneathiella chinensis strain NBRC 103408.</title>
        <authorList>
            <person name="Sun Q."/>
            <person name="Mori K."/>
        </authorList>
    </citation>
    <scope>NUCLEOTIDE SEQUENCE</scope>
    <source>
        <strain evidence="3">NBRC 103408</strain>
    </source>
</reference>
<dbReference type="Proteomes" id="UP001161409">
    <property type="component" value="Unassembled WGS sequence"/>
</dbReference>
<reference evidence="3" key="1">
    <citation type="journal article" date="2014" name="Int. J. Syst. Evol. Microbiol.">
        <title>Complete genome of a new Firmicutes species belonging to the dominant human colonic microbiota ('Ruminococcus bicirculans') reveals two chromosomes and a selective capacity to utilize plant glucans.</title>
        <authorList>
            <consortium name="NISC Comparative Sequencing Program"/>
            <person name="Wegmann U."/>
            <person name="Louis P."/>
            <person name="Goesmann A."/>
            <person name="Henrissat B."/>
            <person name="Duncan S.H."/>
            <person name="Flint H.J."/>
        </authorList>
    </citation>
    <scope>NUCLEOTIDE SEQUENCE</scope>
    <source>
        <strain evidence="3">NBRC 103408</strain>
    </source>
</reference>
<dbReference type="PANTHER" id="PTHR48081">
    <property type="entry name" value="AB HYDROLASE SUPERFAMILY PROTEIN C4A8.06C"/>
    <property type="match status" value="1"/>
</dbReference>
<evidence type="ECO:0000256" key="1">
    <source>
        <dbReference type="ARBA" id="ARBA00022801"/>
    </source>
</evidence>